<reference evidence="2 3" key="1">
    <citation type="journal article" date="2011" name="J. Bacteriol.">
        <title>Genome sequence of Chthoniobacter flavus Ellin428, an aerobic heterotrophic soil bacterium.</title>
        <authorList>
            <person name="Kant R."/>
            <person name="van Passel M.W."/>
            <person name="Palva A."/>
            <person name="Lucas S."/>
            <person name="Lapidus A."/>
            <person name="Glavina Del Rio T."/>
            <person name="Dalin E."/>
            <person name="Tice H."/>
            <person name="Bruce D."/>
            <person name="Goodwin L."/>
            <person name="Pitluck S."/>
            <person name="Larimer F.W."/>
            <person name="Land M.L."/>
            <person name="Hauser L."/>
            <person name="Sangwan P."/>
            <person name="de Vos W.M."/>
            <person name="Janssen P.H."/>
            <person name="Smidt H."/>
        </authorList>
    </citation>
    <scope>NUCLEOTIDE SEQUENCE [LARGE SCALE GENOMIC DNA]</scope>
    <source>
        <strain evidence="2 3">Ellin428</strain>
    </source>
</reference>
<evidence type="ECO:0000256" key="1">
    <source>
        <dbReference type="SAM" id="Phobius"/>
    </source>
</evidence>
<dbReference type="AlphaFoldDB" id="B4D531"/>
<evidence type="ECO:0000313" key="2">
    <source>
        <dbReference type="EMBL" id="EDY18634.1"/>
    </source>
</evidence>
<dbReference type="Proteomes" id="UP000005824">
    <property type="component" value="Unassembled WGS sequence"/>
</dbReference>
<dbReference type="eggNOG" id="ENOG5033DC7">
    <property type="taxonomic scope" value="Bacteria"/>
</dbReference>
<dbReference type="EMBL" id="ABVL01000012">
    <property type="protein sequence ID" value="EDY18634.1"/>
    <property type="molecule type" value="Genomic_DNA"/>
</dbReference>
<feature type="transmembrane region" description="Helical" evidence="1">
    <location>
        <begin position="86"/>
        <end position="104"/>
    </location>
</feature>
<dbReference type="InParanoid" id="B4D531"/>
<dbReference type="RefSeq" id="WP_006981344.1">
    <property type="nucleotide sequence ID" value="NZ_ABVL01000012.1"/>
</dbReference>
<keyword evidence="1" id="KW-1133">Transmembrane helix</keyword>
<dbReference type="STRING" id="497964.CfE428DRAFT_4020"/>
<sequence length="188" mass="21168">MPAEARVTSVWSKQKLFVAVFLLALGGWFFWDGAVGYPHSNERWLAHEQLVKSGQEAQWPALAKSRGWTTTVPHKFLHPGEIHAQWIFGSFTSLLGLISLIYWATQKGRTLRTDEEAVYSPAGTRVPFGAVTGLGKKNWDRKGLATVLYQMNGRQGRFVIDDYKFDYDATHEILNEIEGKLLARAGES</sequence>
<comment type="caution">
    <text evidence="2">The sequence shown here is derived from an EMBL/GenBank/DDBJ whole genome shotgun (WGS) entry which is preliminary data.</text>
</comment>
<keyword evidence="1" id="KW-0472">Membrane</keyword>
<keyword evidence="3" id="KW-1185">Reference proteome</keyword>
<name>B4D531_9BACT</name>
<gene>
    <name evidence="2" type="ORF">CfE428DRAFT_4020</name>
</gene>
<keyword evidence="1" id="KW-0812">Transmembrane</keyword>
<evidence type="ECO:0000313" key="3">
    <source>
        <dbReference type="Proteomes" id="UP000005824"/>
    </source>
</evidence>
<accession>B4D531</accession>
<proteinExistence type="predicted"/>
<protein>
    <submittedName>
        <fullName evidence="2">Uncharacterized protein</fullName>
    </submittedName>
</protein>
<feature type="transmembrane region" description="Helical" evidence="1">
    <location>
        <begin position="16"/>
        <end position="37"/>
    </location>
</feature>
<organism evidence="2 3">
    <name type="scientific">Chthoniobacter flavus Ellin428</name>
    <dbReference type="NCBI Taxonomy" id="497964"/>
    <lineage>
        <taxon>Bacteria</taxon>
        <taxon>Pseudomonadati</taxon>
        <taxon>Verrucomicrobiota</taxon>
        <taxon>Spartobacteria</taxon>
        <taxon>Chthoniobacterales</taxon>
        <taxon>Chthoniobacteraceae</taxon>
        <taxon>Chthoniobacter</taxon>
    </lineage>
</organism>